<gene>
    <name evidence="2" type="primary">jg22687</name>
    <name evidence="2" type="ORF">PAEG_LOCUS3192</name>
</gene>
<dbReference type="PANTHER" id="PTHR10063">
    <property type="entry name" value="TUBERIN"/>
    <property type="match status" value="1"/>
</dbReference>
<proteinExistence type="predicted"/>
<dbReference type="GO" id="GO:0051898">
    <property type="term" value="P:negative regulation of phosphatidylinositol 3-kinase/protein kinase B signal transduction"/>
    <property type="evidence" value="ECO:0007669"/>
    <property type="project" value="TreeGrafter"/>
</dbReference>
<evidence type="ECO:0000313" key="3">
    <source>
        <dbReference type="Proteomes" id="UP000838756"/>
    </source>
</evidence>
<dbReference type="InterPro" id="IPR018515">
    <property type="entry name" value="Tuberin-type_domain"/>
</dbReference>
<dbReference type="EMBL" id="CAKXAJ010010040">
    <property type="protein sequence ID" value="CAH2211375.1"/>
    <property type="molecule type" value="Genomic_DNA"/>
</dbReference>
<dbReference type="GO" id="GO:0005634">
    <property type="term" value="C:nucleus"/>
    <property type="evidence" value="ECO:0007669"/>
    <property type="project" value="InterPro"/>
</dbReference>
<dbReference type="GO" id="GO:0032007">
    <property type="term" value="P:negative regulation of TOR signaling"/>
    <property type="evidence" value="ECO:0007669"/>
    <property type="project" value="TreeGrafter"/>
</dbReference>
<dbReference type="AlphaFoldDB" id="A0A8S4QPU3"/>
<evidence type="ECO:0000259" key="1">
    <source>
        <dbReference type="Pfam" id="PF03542"/>
    </source>
</evidence>
<dbReference type="GO" id="GO:0030178">
    <property type="term" value="P:negative regulation of Wnt signaling pathway"/>
    <property type="evidence" value="ECO:0007669"/>
    <property type="project" value="TreeGrafter"/>
</dbReference>
<dbReference type="OrthoDB" id="5797019at2759"/>
<dbReference type="GO" id="GO:0033596">
    <property type="term" value="C:TSC1-TSC2 complex"/>
    <property type="evidence" value="ECO:0007669"/>
    <property type="project" value="TreeGrafter"/>
</dbReference>
<accession>A0A8S4QPU3</accession>
<dbReference type="GO" id="GO:0051726">
    <property type="term" value="P:regulation of cell cycle"/>
    <property type="evidence" value="ECO:0007669"/>
    <property type="project" value="TreeGrafter"/>
</dbReference>
<protein>
    <submittedName>
        <fullName evidence="2">Jg22687 protein</fullName>
    </submittedName>
</protein>
<name>A0A8S4QPU3_9NEOP</name>
<dbReference type="GO" id="GO:0046627">
    <property type="term" value="P:negative regulation of insulin receptor signaling pathway"/>
    <property type="evidence" value="ECO:0007669"/>
    <property type="project" value="TreeGrafter"/>
</dbReference>
<feature type="domain" description="Tuberin-type" evidence="1">
    <location>
        <begin position="1"/>
        <end position="61"/>
    </location>
</feature>
<evidence type="ECO:0000313" key="2">
    <source>
        <dbReference type="EMBL" id="CAH2211375.1"/>
    </source>
</evidence>
<dbReference type="GO" id="GO:0005096">
    <property type="term" value="F:GTPase activator activity"/>
    <property type="evidence" value="ECO:0007669"/>
    <property type="project" value="InterPro"/>
</dbReference>
<comment type="caution">
    <text evidence="2">The sequence shown here is derived from an EMBL/GenBank/DDBJ whole genome shotgun (WGS) entry which is preliminary data.</text>
</comment>
<organism evidence="2 3">
    <name type="scientific">Pararge aegeria aegeria</name>
    <dbReference type="NCBI Taxonomy" id="348720"/>
    <lineage>
        <taxon>Eukaryota</taxon>
        <taxon>Metazoa</taxon>
        <taxon>Ecdysozoa</taxon>
        <taxon>Arthropoda</taxon>
        <taxon>Hexapoda</taxon>
        <taxon>Insecta</taxon>
        <taxon>Pterygota</taxon>
        <taxon>Neoptera</taxon>
        <taxon>Endopterygota</taxon>
        <taxon>Lepidoptera</taxon>
        <taxon>Glossata</taxon>
        <taxon>Ditrysia</taxon>
        <taxon>Papilionoidea</taxon>
        <taxon>Nymphalidae</taxon>
        <taxon>Satyrinae</taxon>
        <taxon>Satyrini</taxon>
        <taxon>Parargina</taxon>
        <taxon>Pararge</taxon>
    </lineage>
</organism>
<dbReference type="PANTHER" id="PTHR10063:SF0">
    <property type="entry name" value="TUBERIN"/>
    <property type="match status" value="1"/>
</dbReference>
<keyword evidence="3" id="KW-1185">Reference proteome</keyword>
<dbReference type="Proteomes" id="UP000838756">
    <property type="component" value="Unassembled WGS sequence"/>
</dbReference>
<feature type="domain" description="Tuberin-type" evidence="1">
    <location>
        <begin position="115"/>
        <end position="169"/>
    </location>
</feature>
<dbReference type="InterPro" id="IPR027107">
    <property type="entry name" value="Tuberin/Ral-act_asu"/>
</dbReference>
<dbReference type="Pfam" id="PF03542">
    <property type="entry name" value="Tuberin"/>
    <property type="match status" value="2"/>
</dbReference>
<reference evidence="2" key="1">
    <citation type="submission" date="2022-03" db="EMBL/GenBank/DDBJ databases">
        <authorList>
            <person name="Lindestad O."/>
        </authorList>
    </citation>
    <scope>NUCLEOTIDE SEQUENCE</scope>
</reference>
<sequence>MLEFLSTLTRLPRVFASFVEDQYMSVFAILLPYTNPSRYNHYVVSLAHHVIAAWFLKCRLSYRRNFVRFIIHGLHNYIIMPFEEQQAFKSNNYPAGQGAVNEDSSNRQRSSSLPYINALTIFTLETRDTMVKMLPEVLLDLSKISDTKAIASPMLEFLSSEPPLLFISYQKSRT</sequence>